<evidence type="ECO:0000256" key="4">
    <source>
        <dbReference type="ARBA" id="ARBA00022692"/>
    </source>
</evidence>
<proteinExistence type="inferred from homology"/>
<keyword evidence="6 7" id="KW-0472">Membrane</keyword>
<dbReference type="OrthoDB" id="9813426at2"/>
<sequence>MIPVLAAASSADGTSTGPDLTGLSGWVADVMDALGWPGVFLLTLLETVFPPIPSEVVLPLGGFLAYDGRMNLAAVFVAATAGGVLGAYLLYELARRIGQRRSIALLAKMPLVDEDDADAANRWFRRHGRSAVFFGRLIPGVRSLISLPAGAAEMPLGQFLLYTSAGTALWNALLIGGGYALGSQWDRVSGYADVFDKVVIGAVVVAVLLLVVRQVRKYRAKRAVAR</sequence>
<evidence type="ECO:0000259" key="8">
    <source>
        <dbReference type="Pfam" id="PF09335"/>
    </source>
</evidence>
<dbReference type="GO" id="GO:0005886">
    <property type="term" value="C:plasma membrane"/>
    <property type="evidence" value="ECO:0007669"/>
    <property type="project" value="UniProtKB-SubCell"/>
</dbReference>
<keyword evidence="4 7" id="KW-0812">Transmembrane</keyword>
<dbReference type="InterPro" id="IPR051311">
    <property type="entry name" value="DedA_domain"/>
</dbReference>
<dbReference type="AlphaFoldDB" id="A0A315ZMM9"/>
<evidence type="ECO:0000256" key="2">
    <source>
        <dbReference type="ARBA" id="ARBA00010792"/>
    </source>
</evidence>
<dbReference type="InterPro" id="IPR032816">
    <property type="entry name" value="VTT_dom"/>
</dbReference>
<evidence type="ECO:0000256" key="6">
    <source>
        <dbReference type="ARBA" id="ARBA00023136"/>
    </source>
</evidence>
<evidence type="ECO:0000256" key="1">
    <source>
        <dbReference type="ARBA" id="ARBA00004651"/>
    </source>
</evidence>
<comment type="subcellular location">
    <subcellularLocation>
        <location evidence="1">Cell membrane</location>
        <topology evidence="1">Multi-pass membrane protein</topology>
    </subcellularLocation>
</comment>
<evidence type="ECO:0000256" key="5">
    <source>
        <dbReference type="ARBA" id="ARBA00022989"/>
    </source>
</evidence>
<dbReference type="Pfam" id="PF09335">
    <property type="entry name" value="VTT_dom"/>
    <property type="match status" value="1"/>
</dbReference>
<feature type="transmembrane region" description="Helical" evidence="7">
    <location>
        <begin position="194"/>
        <end position="212"/>
    </location>
</feature>
<keyword evidence="3" id="KW-1003">Cell membrane</keyword>
<reference evidence="9 10" key="1">
    <citation type="submission" date="2018-03" db="EMBL/GenBank/DDBJ databases">
        <title>Genomic Encyclopedia of Archaeal and Bacterial Type Strains, Phase II (KMG-II): from individual species to whole genera.</title>
        <authorList>
            <person name="Goeker M."/>
        </authorList>
    </citation>
    <scope>NUCLEOTIDE SEQUENCE [LARGE SCALE GENOMIC DNA]</scope>
    <source>
        <strain evidence="9 10">DSM 44889</strain>
    </source>
</reference>
<keyword evidence="10" id="KW-1185">Reference proteome</keyword>
<evidence type="ECO:0000256" key="7">
    <source>
        <dbReference type="SAM" id="Phobius"/>
    </source>
</evidence>
<name>A0A315ZMM9_9ACTN</name>
<dbReference type="RefSeq" id="WP_109776646.1">
    <property type="nucleotide sequence ID" value="NZ_QGDQ01000046.1"/>
</dbReference>
<protein>
    <submittedName>
        <fullName evidence="9">Membrane protein DedA with SNARE-associated domain</fullName>
    </submittedName>
</protein>
<organism evidence="9 10">
    <name type="scientific">Quadrisphaera granulorum</name>
    <dbReference type="NCBI Taxonomy" id="317664"/>
    <lineage>
        <taxon>Bacteria</taxon>
        <taxon>Bacillati</taxon>
        <taxon>Actinomycetota</taxon>
        <taxon>Actinomycetes</taxon>
        <taxon>Kineosporiales</taxon>
        <taxon>Kineosporiaceae</taxon>
        <taxon>Quadrisphaera</taxon>
    </lineage>
</organism>
<accession>A0A315ZMM9</accession>
<dbReference type="EMBL" id="QGDQ01000046">
    <property type="protein sequence ID" value="PWJ46489.1"/>
    <property type="molecule type" value="Genomic_DNA"/>
</dbReference>
<feature type="domain" description="VTT" evidence="8">
    <location>
        <begin position="52"/>
        <end position="179"/>
    </location>
</feature>
<comment type="similarity">
    <text evidence="2">Belongs to the DedA family.</text>
</comment>
<feature type="transmembrane region" description="Helical" evidence="7">
    <location>
        <begin position="72"/>
        <end position="91"/>
    </location>
</feature>
<evidence type="ECO:0000313" key="9">
    <source>
        <dbReference type="EMBL" id="PWJ46489.1"/>
    </source>
</evidence>
<evidence type="ECO:0000313" key="10">
    <source>
        <dbReference type="Proteomes" id="UP000245469"/>
    </source>
</evidence>
<dbReference type="Proteomes" id="UP000245469">
    <property type="component" value="Unassembled WGS sequence"/>
</dbReference>
<keyword evidence="5 7" id="KW-1133">Transmembrane helix</keyword>
<gene>
    <name evidence="9" type="ORF">BXY45_14615</name>
</gene>
<dbReference type="PANTHER" id="PTHR42709">
    <property type="entry name" value="ALKALINE PHOSPHATASE LIKE PROTEIN"/>
    <property type="match status" value="1"/>
</dbReference>
<comment type="caution">
    <text evidence="9">The sequence shown here is derived from an EMBL/GenBank/DDBJ whole genome shotgun (WGS) entry which is preliminary data.</text>
</comment>
<evidence type="ECO:0000256" key="3">
    <source>
        <dbReference type="ARBA" id="ARBA00022475"/>
    </source>
</evidence>
<dbReference type="PANTHER" id="PTHR42709:SF6">
    <property type="entry name" value="UNDECAPRENYL PHOSPHATE TRANSPORTER A"/>
    <property type="match status" value="1"/>
</dbReference>
<feature type="transmembrane region" description="Helical" evidence="7">
    <location>
        <begin position="159"/>
        <end position="182"/>
    </location>
</feature>